<sequence length="401" mass="43408">MQKRIFSWTMAMLLALSLTLPCTLRAEGEGSLKVFLALGKGVIARSNIPDAKDKAVKEGLYTAVEEALFHILSDRAVAAHFEAVTEILTESPATYIDGYKVVAERRSGTYYHVAVEASVAMDRLEGRLTSSGIVLEGTEKPKLLFLVSEKLSGGDSFVHWWGPGMSIISTVSDDAIASIMAKRGFEVLPHRAIIDDAAPLGPDGLVHREEALRIGRAFGADVVVVGRAWTEPSGNVMGDERSIRASVELEGFLVGSDRSTDGVLRASIAVGTDPVDVGTRAMTDAAGDAGRDLSAQIVDAMKEKKSRTTMIEVVVEGTNFFENFTQLSRDMAGLKGVISVRPRERRIERAVMVVNFTGEGKQLAEQLLARNYNGFSITLSEVSRDHIKVDMVAGGKNTFMQ</sequence>
<evidence type="ECO:0000313" key="2">
    <source>
        <dbReference type="EMBL" id="VFQ43886.1"/>
    </source>
</evidence>
<dbReference type="AlphaFoldDB" id="A0A4U8YJF5"/>
<reference evidence="2 3" key="1">
    <citation type="submission" date="2019-03" db="EMBL/GenBank/DDBJ databases">
        <authorList>
            <person name="Nijsse B."/>
        </authorList>
    </citation>
    <scope>NUCLEOTIDE SEQUENCE [LARGE SCALE GENOMIC DNA]</scope>
    <source>
        <strain evidence="2">Desulfoluna butyratoxydans MSL71</strain>
    </source>
</reference>
<evidence type="ECO:0008006" key="4">
    <source>
        <dbReference type="Google" id="ProtNLM"/>
    </source>
</evidence>
<name>A0A4U8YJF5_9BACT</name>
<keyword evidence="1" id="KW-0732">Signal</keyword>
<proteinExistence type="predicted"/>
<dbReference type="RefSeq" id="WP_180138388.1">
    <property type="nucleotide sequence ID" value="NZ_CAADHO010000002.1"/>
</dbReference>
<evidence type="ECO:0000256" key="1">
    <source>
        <dbReference type="SAM" id="SignalP"/>
    </source>
</evidence>
<evidence type="ECO:0000313" key="3">
    <source>
        <dbReference type="Proteomes" id="UP000507962"/>
    </source>
</evidence>
<dbReference type="EMBL" id="CAADHO010000002">
    <property type="protein sequence ID" value="VFQ43886.1"/>
    <property type="molecule type" value="Genomic_DNA"/>
</dbReference>
<feature type="signal peptide" evidence="1">
    <location>
        <begin position="1"/>
        <end position="26"/>
    </location>
</feature>
<keyword evidence="3" id="KW-1185">Reference proteome</keyword>
<organism evidence="2 3">
    <name type="scientific">Desulfoluna butyratoxydans</name>
    <dbReference type="NCBI Taxonomy" id="231438"/>
    <lineage>
        <taxon>Bacteria</taxon>
        <taxon>Pseudomonadati</taxon>
        <taxon>Thermodesulfobacteriota</taxon>
        <taxon>Desulfobacteria</taxon>
        <taxon>Desulfobacterales</taxon>
        <taxon>Desulfolunaceae</taxon>
        <taxon>Desulfoluna</taxon>
    </lineage>
</organism>
<gene>
    <name evidence="2" type="ORF">MSL71_15280</name>
</gene>
<protein>
    <recommendedName>
        <fullName evidence="4">Flagellar assembly protein T N-terminal domain-containing protein</fullName>
    </recommendedName>
</protein>
<feature type="chain" id="PRO_5020183410" description="Flagellar assembly protein T N-terminal domain-containing protein" evidence="1">
    <location>
        <begin position="27"/>
        <end position="401"/>
    </location>
</feature>
<accession>A0A4U8YJF5</accession>
<dbReference type="Proteomes" id="UP000507962">
    <property type="component" value="Unassembled WGS sequence"/>
</dbReference>